<protein>
    <submittedName>
        <fullName evidence="1">Uncharacterized protein</fullName>
    </submittedName>
</protein>
<dbReference type="Proteomes" id="UP000837857">
    <property type="component" value="Chromosome 20"/>
</dbReference>
<dbReference type="EMBL" id="OW152832">
    <property type="protein sequence ID" value="CAH2052678.1"/>
    <property type="molecule type" value="Genomic_DNA"/>
</dbReference>
<reference evidence="1" key="1">
    <citation type="submission" date="2022-03" db="EMBL/GenBank/DDBJ databases">
        <authorList>
            <person name="Martin H S."/>
        </authorList>
    </citation>
    <scope>NUCLEOTIDE SEQUENCE</scope>
</reference>
<sequence>MFVRPYIMARPNSGTATARGKLRCGNGARSIGARASGRVAGGRDGAARKGNTCSADIPDGALVTSFCPRTRSRSRYAVEYPPV</sequence>
<gene>
    <name evidence="1" type="ORF">IPOD504_LOCUS8332</name>
</gene>
<evidence type="ECO:0000313" key="2">
    <source>
        <dbReference type="Proteomes" id="UP000837857"/>
    </source>
</evidence>
<keyword evidence="2" id="KW-1185">Reference proteome</keyword>
<evidence type="ECO:0000313" key="1">
    <source>
        <dbReference type="EMBL" id="CAH2052678.1"/>
    </source>
</evidence>
<accession>A0ABN8IFQ2</accession>
<name>A0ABN8IFQ2_9NEOP</name>
<proteinExistence type="predicted"/>
<organism evidence="1 2">
    <name type="scientific">Iphiclides podalirius</name>
    <name type="common">scarce swallowtail</name>
    <dbReference type="NCBI Taxonomy" id="110791"/>
    <lineage>
        <taxon>Eukaryota</taxon>
        <taxon>Metazoa</taxon>
        <taxon>Ecdysozoa</taxon>
        <taxon>Arthropoda</taxon>
        <taxon>Hexapoda</taxon>
        <taxon>Insecta</taxon>
        <taxon>Pterygota</taxon>
        <taxon>Neoptera</taxon>
        <taxon>Endopterygota</taxon>
        <taxon>Lepidoptera</taxon>
        <taxon>Glossata</taxon>
        <taxon>Ditrysia</taxon>
        <taxon>Papilionoidea</taxon>
        <taxon>Papilionidae</taxon>
        <taxon>Papilioninae</taxon>
        <taxon>Iphiclides</taxon>
    </lineage>
</organism>
<feature type="non-terminal residue" evidence="1">
    <location>
        <position position="1"/>
    </location>
</feature>